<sequence length="368" mass="41786">MGYRMLSSRDAILQLDRELAALGWKEARVEQAAALPLGSKEFQQQVASIMYLHDDLPYGFLSDDYNVRYIYGLRLEKEQYFLRYCRYDGPPEIVKDIVSRWDLPDIQRFILNSCYGEGDFSLPLRNADIAAIMLVNDPDLGFDIPRCQEYLHGWVSVAAKVIAKLDKVENPNSLTLPTREELMPRLQEHIAAALEQGIPPWEALGYLLIHVSKEGLFDRARLIGLFLSSIERAPRVFLRHTMVNMFKENLAVTDAELYEHRHILIPHLVAGDLFFVKSFGRWLLPLLEGAELVAAATGALGVKNDARKREILQILLDFEPPPKVTPELAACVRFLLNSPHRDGAKCAKKLSHAWGIPAEPDYTKRASH</sequence>
<evidence type="ECO:0000313" key="2">
    <source>
        <dbReference type="Proteomes" id="UP000035199"/>
    </source>
</evidence>
<name>A0A0G3GXB4_9CORY</name>
<keyword evidence="2" id="KW-1185">Reference proteome</keyword>
<evidence type="ECO:0000313" key="1">
    <source>
        <dbReference type="EMBL" id="AKK05804.1"/>
    </source>
</evidence>
<dbReference type="Proteomes" id="UP000035199">
    <property type="component" value="Chromosome"/>
</dbReference>
<reference evidence="1 2" key="1">
    <citation type="journal article" date="2015" name="Genome Announc.">
        <title>Complete Genome Sequence of the Type Strain Corynebacterium mustelae DSM 45274, Isolated from Various Tissues of a Male Ferret with Lethal Sepsis.</title>
        <authorList>
            <person name="Ruckert C."/>
            <person name="Eimer J."/>
            <person name="Winkler A."/>
            <person name="Tauch A."/>
        </authorList>
    </citation>
    <scope>NUCLEOTIDE SEQUENCE [LARGE SCALE GENOMIC DNA]</scope>
    <source>
        <strain evidence="1 2">DSM 45274</strain>
    </source>
</reference>
<dbReference type="AlphaFoldDB" id="A0A0G3GXB4"/>
<proteinExistence type="predicted"/>
<organism evidence="1 2">
    <name type="scientific">Corynebacterium mustelae</name>
    <dbReference type="NCBI Taxonomy" id="571915"/>
    <lineage>
        <taxon>Bacteria</taxon>
        <taxon>Bacillati</taxon>
        <taxon>Actinomycetota</taxon>
        <taxon>Actinomycetes</taxon>
        <taxon>Mycobacteriales</taxon>
        <taxon>Corynebacteriaceae</taxon>
        <taxon>Corynebacterium</taxon>
    </lineage>
</organism>
<gene>
    <name evidence="1" type="ORF">CMUST_07375</name>
</gene>
<reference evidence="2" key="2">
    <citation type="submission" date="2015-05" db="EMBL/GenBank/DDBJ databases">
        <title>Complete genome sequence of Corynebacterium mustelae DSM 45274, isolated from various tissues of a male ferret with lethal sepsis.</title>
        <authorList>
            <person name="Ruckert C."/>
            <person name="Albersmeier A."/>
            <person name="Winkler A."/>
            <person name="Tauch A."/>
        </authorList>
    </citation>
    <scope>NUCLEOTIDE SEQUENCE [LARGE SCALE GENOMIC DNA]</scope>
    <source>
        <strain evidence="2">DSM 45274</strain>
    </source>
</reference>
<protein>
    <submittedName>
        <fullName evidence="1">Uncharacterized protein</fullName>
    </submittedName>
</protein>
<dbReference type="EMBL" id="CP011542">
    <property type="protein sequence ID" value="AKK05804.1"/>
    <property type="molecule type" value="Genomic_DNA"/>
</dbReference>
<accession>A0A0G3GXB4</accession>
<dbReference type="PATRIC" id="fig|571915.4.peg.1576"/>
<dbReference type="STRING" id="571915.CMUST_07375"/>
<dbReference type="KEGG" id="cmv:CMUST_07375"/>